<dbReference type="GO" id="GO:0046872">
    <property type="term" value="F:metal ion binding"/>
    <property type="evidence" value="ECO:0007669"/>
    <property type="project" value="UniProtKB-KW"/>
</dbReference>
<protein>
    <submittedName>
        <fullName evidence="8">Methylamine utilization protein MauG</fullName>
    </submittedName>
</protein>
<dbReference type="GO" id="GO:0009055">
    <property type="term" value="F:electron transfer activity"/>
    <property type="evidence" value="ECO:0007669"/>
    <property type="project" value="InterPro"/>
</dbReference>
<evidence type="ECO:0000256" key="6">
    <source>
        <dbReference type="PROSITE-ProRule" id="PRU00433"/>
    </source>
</evidence>
<evidence type="ECO:0000256" key="1">
    <source>
        <dbReference type="ARBA" id="ARBA00004196"/>
    </source>
</evidence>
<dbReference type="SUPFAM" id="SSF46626">
    <property type="entry name" value="Cytochrome c"/>
    <property type="match status" value="2"/>
</dbReference>
<comment type="subcellular location">
    <subcellularLocation>
        <location evidence="1">Cell envelope</location>
    </subcellularLocation>
</comment>
<evidence type="ECO:0000256" key="5">
    <source>
        <dbReference type="ARBA" id="ARBA00023004"/>
    </source>
</evidence>
<reference evidence="8 9" key="1">
    <citation type="submission" date="2019-03" db="EMBL/GenBank/DDBJ databases">
        <title>Jiella endophytica sp. nov., a novel endophytic bacterium isolated from root of Ficus microcarpa Linn. f.</title>
        <authorList>
            <person name="Tuo L."/>
        </authorList>
    </citation>
    <scope>NUCLEOTIDE SEQUENCE [LARGE SCALE GENOMIC DNA]</scope>
    <source>
        <strain evidence="8 9">CBS5Q-3</strain>
    </source>
</reference>
<dbReference type="InterPro" id="IPR036909">
    <property type="entry name" value="Cyt_c-like_dom_sf"/>
</dbReference>
<name>A0A4Y8RD67_9HYPH</name>
<dbReference type="AlphaFoldDB" id="A0A4Y8RD67"/>
<dbReference type="GO" id="GO:0030313">
    <property type="term" value="C:cell envelope"/>
    <property type="evidence" value="ECO:0007669"/>
    <property type="project" value="UniProtKB-SubCell"/>
</dbReference>
<keyword evidence="9" id="KW-1185">Reference proteome</keyword>
<evidence type="ECO:0000259" key="7">
    <source>
        <dbReference type="PROSITE" id="PS51007"/>
    </source>
</evidence>
<evidence type="ECO:0000313" key="8">
    <source>
        <dbReference type="EMBL" id="TFF19975.1"/>
    </source>
</evidence>
<dbReference type="OrthoDB" id="9805202at2"/>
<feature type="domain" description="Cytochrome c" evidence="7">
    <location>
        <begin position="204"/>
        <end position="350"/>
    </location>
</feature>
<sequence length="361" mass="38947">MAEAGRLLFQSKSLSLDHETACASCHLDRFGSSDGLPNAMGVGSTGQGTARMRSGGAVIPRNTLPFWGRGGKGFTTFFWDGKVDGSSGTILSQFAGREPSQDPLVVAVHLPPVEIDEMVADTAEHSTLEGESVGSAAKVFDALAERVRSLSSLADPLAAATAKPVEKLDFKDMAEAIAAFIRQNFAIGTTRLHRFVFDGGPLSPQEIAGGLLFYGKAHCSACHDGPYFSDMSFHAVPFPQAGFGKNGFGIDYGRYNVTMDPADLYRFRTPPLYNVTKTAPYSHSGAIADLGDAIRAHVDPLAIYDPRSMTGVQRADFYERLKAWSSEPISGVYLADDEIRDLEAFLKTLEYDSREPVAETD</sequence>
<dbReference type="GO" id="GO:0004130">
    <property type="term" value="F:cytochrome-c peroxidase activity"/>
    <property type="evidence" value="ECO:0007669"/>
    <property type="project" value="TreeGrafter"/>
</dbReference>
<dbReference type="NCBIfam" id="TIGR03981">
    <property type="entry name" value="SAM_quin_mod"/>
    <property type="match status" value="1"/>
</dbReference>
<comment type="caution">
    <text evidence="8">The sequence shown here is derived from an EMBL/GenBank/DDBJ whole genome shotgun (WGS) entry which is preliminary data.</text>
</comment>
<keyword evidence="4" id="KW-0560">Oxidoreductase</keyword>
<keyword evidence="2 6" id="KW-0349">Heme</keyword>
<accession>A0A4Y8RD67</accession>
<evidence type="ECO:0000256" key="3">
    <source>
        <dbReference type="ARBA" id="ARBA00022723"/>
    </source>
</evidence>
<dbReference type="InterPro" id="IPR051395">
    <property type="entry name" value="Cytochrome_c_Peroxidase/MauG"/>
</dbReference>
<proteinExistence type="predicted"/>
<keyword evidence="3 6" id="KW-0479">Metal-binding</keyword>
<gene>
    <name evidence="8" type="ORF">E3C22_19575</name>
</gene>
<evidence type="ECO:0000256" key="4">
    <source>
        <dbReference type="ARBA" id="ARBA00023002"/>
    </source>
</evidence>
<dbReference type="Gene3D" id="1.10.760.10">
    <property type="entry name" value="Cytochrome c-like domain"/>
    <property type="match status" value="2"/>
</dbReference>
<organism evidence="8 9">
    <name type="scientific">Jiella endophytica</name>
    <dbReference type="NCBI Taxonomy" id="2558362"/>
    <lineage>
        <taxon>Bacteria</taxon>
        <taxon>Pseudomonadati</taxon>
        <taxon>Pseudomonadota</taxon>
        <taxon>Alphaproteobacteria</taxon>
        <taxon>Hyphomicrobiales</taxon>
        <taxon>Aurantimonadaceae</taxon>
        <taxon>Jiella</taxon>
    </lineage>
</organism>
<keyword evidence="5 6" id="KW-0408">Iron</keyword>
<dbReference type="GO" id="GO:0020037">
    <property type="term" value="F:heme binding"/>
    <property type="evidence" value="ECO:0007669"/>
    <property type="project" value="InterPro"/>
</dbReference>
<dbReference type="Pfam" id="PF03150">
    <property type="entry name" value="CCP_MauG"/>
    <property type="match status" value="1"/>
</dbReference>
<feature type="domain" description="Cytochrome c" evidence="7">
    <location>
        <begin position="1"/>
        <end position="114"/>
    </location>
</feature>
<evidence type="ECO:0000313" key="9">
    <source>
        <dbReference type="Proteomes" id="UP000298179"/>
    </source>
</evidence>
<dbReference type="PROSITE" id="PS51007">
    <property type="entry name" value="CYTC"/>
    <property type="match status" value="2"/>
</dbReference>
<dbReference type="EMBL" id="SOZD01000006">
    <property type="protein sequence ID" value="TFF19975.1"/>
    <property type="molecule type" value="Genomic_DNA"/>
</dbReference>
<dbReference type="Proteomes" id="UP000298179">
    <property type="component" value="Unassembled WGS sequence"/>
</dbReference>
<dbReference type="InterPro" id="IPR009056">
    <property type="entry name" value="Cyt_c-like_dom"/>
</dbReference>
<evidence type="ECO:0000256" key="2">
    <source>
        <dbReference type="ARBA" id="ARBA00022617"/>
    </source>
</evidence>
<dbReference type="InterPro" id="IPR004852">
    <property type="entry name" value="Di-haem_cyt_c_peroxidsae"/>
</dbReference>
<dbReference type="PANTHER" id="PTHR30600">
    <property type="entry name" value="CYTOCHROME C PEROXIDASE-RELATED"/>
    <property type="match status" value="1"/>
</dbReference>
<dbReference type="InterPro" id="IPR023893">
    <property type="entry name" value="MauG-like"/>
</dbReference>